<evidence type="ECO:0000313" key="2">
    <source>
        <dbReference type="Proteomes" id="UP001041814"/>
    </source>
</evidence>
<evidence type="ECO:0008006" key="3">
    <source>
        <dbReference type="Google" id="ProtNLM"/>
    </source>
</evidence>
<proteinExistence type="predicted"/>
<protein>
    <recommendedName>
        <fullName evidence="3">HD domain-containing protein</fullName>
    </recommendedName>
</protein>
<reference evidence="1" key="2">
    <citation type="journal article" date="2020" name="Microorganisms">
        <title>Osmotic Adaptation and Compatible Solute Biosynthesis of Phototrophic Bacteria as Revealed from Genome Analyses.</title>
        <authorList>
            <person name="Imhoff J.F."/>
            <person name="Rahn T."/>
            <person name="Kunzel S."/>
            <person name="Keller A."/>
            <person name="Neulinger S.C."/>
        </authorList>
    </citation>
    <scope>NUCLEOTIDE SEQUENCE</scope>
    <source>
        <strain evidence="1">IM 151</strain>
    </source>
</reference>
<gene>
    <name evidence="1" type="ORF">CKO43_13540</name>
</gene>
<dbReference type="Gene3D" id="1.10.3210.10">
    <property type="entry name" value="Hypothetical protein af1432"/>
    <property type="match status" value="1"/>
</dbReference>
<dbReference type="Pfam" id="PF13487">
    <property type="entry name" value="HD_5"/>
    <property type="match status" value="1"/>
</dbReference>
<dbReference type="PANTHER" id="PTHR43155:SF2">
    <property type="entry name" value="CYCLIC DI-GMP PHOSPHODIESTERASE PA4108"/>
    <property type="match status" value="1"/>
</dbReference>
<dbReference type="PANTHER" id="PTHR43155">
    <property type="entry name" value="CYCLIC DI-GMP PHOSPHODIESTERASE PA4108-RELATED"/>
    <property type="match status" value="1"/>
</dbReference>
<keyword evidence="2" id="KW-1185">Reference proteome</keyword>
<accession>A0ABS1DUT1</accession>
<reference evidence="1" key="1">
    <citation type="submission" date="2017-08" db="EMBL/GenBank/DDBJ databases">
        <authorList>
            <person name="Imhoff J.F."/>
            <person name="Rahn T."/>
            <person name="Kuenzel S."/>
            <person name="Neulinger S.C."/>
        </authorList>
    </citation>
    <scope>NUCLEOTIDE SEQUENCE</scope>
    <source>
        <strain evidence="1">IM 151</strain>
    </source>
</reference>
<sequence>MSYTALSAVAHRIQVGQPLPFNVRNADRTLLLARGHRVADAGQLQALMDRGALVDLSELLGERERLGQLAREQLPGLWREGLGRVADALQRAPQEGLDEALTEASQPVLALIERDPDLAIFQVLRQEGGERAAYGVRRSFGAAIAAYLVARRLCWDGDTLERVFKAGLTMNLAMLELQGELAEQRGPMTPAQYATVLRHPRRGREMLELAGIDDRDWLLAVERHHEVEDGSGYPTGTSEVGEIASLLRRVDTYTAKLAARGHRAALAADVAGRQMFMQDPGHPMTAALIKEFGIYPPGCFVRLVSGALGVVVGRGPTVACPIVACLIGPGGRPLPAPLRVDTSEHRHTVSGVVGDHAFGREFTAGELMQLALA</sequence>
<evidence type="ECO:0000313" key="1">
    <source>
        <dbReference type="EMBL" id="MBK1713799.1"/>
    </source>
</evidence>
<dbReference type="RefSeq" id="WP_200378986.1">
    <property type="nucleotide sequence ID" value="NZ_NRRU01000047.1"/>
</dbReference>
<dbReference type="EMBL" id="NRRU01000047">
    <property type="protein sequence ID" value="MBK1713799.1"/>
    <property type="molecule type" value="Genomic_DNA"/>
</dbReference>
<name>A0ABS1DUT1_RUBGE</name>
<dbReference type="Proteomes" id="UP001041814">
    <property type="component" value="Unassembled WGS sequence"/>
</dbReference>
<organism evidence="1 2">
    <name type="scientific">Rubrivivax gelatinosus</name>
    <name type="common">Rhodocyclus gelatinosus</name>
    <name type="synonym">Rhodopseudomonas gelatinosa</name>
    <dbReference type="NCBI Taxonomy" id="28068"/>
    <lineage>
        <taxon>Bacteria</taxon>
        <taxon>Pseudomonadati</taxon>
        <taxon>Pseudomonadota</taxon>
        <taxon>Betaproteobacteria</taxon>
        <taxon>Burkholderiales</taxon>
        <taxon>Sphaerotilaceae</taxon>
        <taxon>Rubrivivax</taxon>
    </lineage>
</organism>
<comment type="caution">
    <text evidence="1">The sequence shown here is derived from an EMBL/GenBank/DDBJ whole genome shotgun (WGS) entry which is preliminary data.</text>
</comment>
<dbReference type="SUPFAM" id="SSF109604">
    <property type="entry name" value="HD-domain/PDEase-like"/>
    <property type="match status" value="1"/>
</dbReference>